<dbReference type="OrthoDB" id="6402595at2"/>
<evidence type="ECO:0000313" key="3">
    <source>
        <dbReference type="Proteomes" id="UP000249203"/>
    </source>
</evidence>
<dbReference type="EMBL" id="QLMD01000002">
    <property type="protein sequence ID" value="RAK00745.1"/>
    <property type="molecule type" value="Genomic_DNA"/>
</dbReference>
<accession>A0A327X5E1</accession>
<comment type="caution">
    <text evidence="1">The sequence shown here is derived from an EMBL/GenBank/DDBJ whole genome shotgun (WGS) entry which is preliminary data.</text>
</comment>
<dbReference type="Proteomes" id="UP000287865">
    <property type="component" value="Unassembled WGS sequence"/>
</dbReference>
<dbReference type="InterPro" id="IPR045851">
    <property type="entry name" value="AMP-bd_C_sf"/>
</dbReference>
<protein>
    <recommendedName>
        <fullName evidence="5">Acyl-CoA synthetase (AMP-forming)/AMP-acid ligase II</fullName>
    </recommendedName>
</protein>
<dbReference type="AlphaFoldDB" id="A0A327X5E1"/>
<dbReference type="Gene3D" id="3.40.50.12780">
    <property type="entry name" value="N-terminal domain of ligase-like"/>
    <property type="match status" value="1"/>
</dbReference>
<reference evidence="2 4" key="1">
    <citation type="journal article" date="2018" name="Front. Microbiol.">
        <title>Genome-Based Analysis Reveals the Taxonomy and Diversity of the Family Idiomarinaceae.</title>
        <authorList>
            <person name="Liu Y."/>
            <person name="Lai Q."/>
            <person name="Shao Z."/>
        </authorList>
    </citation>
    <scope>NUCLEOTIDE SEQUENCE [LARGE SCALE GENOMIC DNA]</scope>
    <source>
        <strain evidence="2 4">CF12-14</strain>
    </source>
</reference>
<evidence type="ECO:0000313" key="4">
    <source>
        <dbReference type="Proteomes" id="UP000287865"/>
    </source>
</evidence>
<dbReference type="SUPFAM" id="SSF56801">
    <property type="entry name" value="Acetyl-CoA synthetase-like"/>
    <property type="match status" value="1"/>
</dbReference>
<dbReference type="RefSeq" id="WP_111568533.1">
    <property type="nucleotide sequence ID" value="NZ_PIPK01000003.1"/>
</dbReference>
<gene>
    <name evidence="1" type="ORF">B0I24_102170</name>
    <name evidence="2" type="ORF">CWE07_04725</name>
</gene>
<dbReference type="EMBL" id="PIPK01000003">
    <property type="protein sequence ID" value="RUO27255.1"/>
    <property type="molecule type" value="Genomic_DNA"/>
</dbReference>
<dbReference type="InterPro" id="IPR042099">
    <property type="entry name" value="ANL_N_sf"/>
</dbReference>
<sequence length="408" mass="44627">MSTLQAYLAQFNDKAQPRVHSYATNVNSTQTFRAVAKQASSLRQQLSQLAGARVALTMTASSDVLTTLVALDGLVEELIVLPVDVNPPSGCHFHINERGALRELEPWSANPMPVQTGWSLRDEQGQLVSFTLAELCNNPLVASGNRDKPLRWGVLQEPAQLAGLMVWLRALKHGEDIVLAQADNLTALAQMFAHAGVTAIAAPPRLWRSLLASNEPLRLPLQLAIVNSAMADASTLQRIQYSFSGVHVAHAFSHTGAGYSWLVRDGEPGFPAHLLQVSDAPVKLNVVDDSLWIELGESGARIQTDYVVERNSDGRVMIVGEHSHKVNVGGRDVFVQQVEHALLAVPGVVDVQAGSMPNPVLGELIRVDILAPQHRTVAERKAFKRQLQDHCRAVLQPWQRPARYDFHG</sequence>
<dbReference type="Gene3D" id="3.30.300.30">
    <property type="match status" value="1"/>
</dbReference>
<reference evidence="1 3" key="2">
    <citation type="submission" date="2018-06" db="EMBL/GenBank/DDBJ databases">
        <title>Genomic Encyclopedia of Type Strains, Phase III (KMG-III): the genomes of soil and plant-associated and newly described type strains.</title>
        <authorList>
            <person name="Whitman W."/>
        </authorList>
    </citation>
    <scope>NUCLEOTIDE SEQUENCE [LARGE SCALE GENOMIC DNA]</scope>
    <source>
        <strain evidence="1 3">CGMCC 1.15366</strain>
    </source>
</reference>
<evidence type="ECO:0008006" key="5">
    <source>
        <dbReference type="Google" id="ProtNLM"/>
    </source>
</evidence>
<dbReference type="Proteomes" id="UP000249203">
    <property type="component" value="Unassembled WGS sequence"/>
</dbReference>
<organism evidence="1 3">
    <name type="scientific">Aliidiomarina maris</name>
    <dbReference type="NCBI Taxonomy" id="531312"/>
    <lineage>
        <taxon>Bacteria</taxon>
        <taxon>Pseudomonadati</taxon>
        <taxon>Pseudomonadota</taxon>
        <taxon>Gammaproteobacteria</taxon>
        <taxon>Alteromonadales</taxon>
        <taxon>Idiomarinaceae</taxon>
        <taxon>Aliidiomarina</taxon>
    </lineage>
</organism>
<name>A0A327X5E1_9GAMM</name>
<evidence type="ECO:0000313" key="1">
    <source>
        <dbReference type="EMBL" id="RAK00745.1"/>
    </source>
</evidence>
<evidence type="ECO:0000313" key="2">
    <source>
        <dbReference type="EMBL" id="RUO27255.1"/>
    </source>
</evidence>
<keyword evidence="4" id="KW-1185">Reference proteome</keyword>
<proteinExistence type="predicted"/>